<name>A0A4Y2UTN9_ARAVE</name>
<sequence length="128" mass="14348">MQRFPIQRQQILSVSDDNLQALSKMADSIFEISKDDLVASVSVNYQSSDVNNFENRLAALKTDFRDWKFGVDHSREEALRFELLTNANIVAGILSLEIEQRNANSHALLNQKTSTAFRFGADGKKGLG</sequence>
<accession>A0A4Y2UTN9</accession>
<proteinExistence type="predicted"/>
<dbReference type="Proteomes" id="UP000499080">
    <property type="component" value="Unassembled WGS sequence"/>
</dbReference>
<dbReference type="EMBL" id="BGPR01039514">
    <property type="protein sequence ID" value="GBO15484.1"/>
    <property type="molecule type" value="Genomic_DNA"/>
</dbReference>
<keyword evidence="2" id="KW-1185">Reference proteome</keyword>
<protein>
    <submittedName>
        <fullName evidence="1">Uncharacterized protein</fullName>
    </submittedName>
</protein>
<reference evidence="1 2" key="1">
    <citation type="journal article" date="2019" name="Sci. Rep.">
        <title>Orb-weaving spider Araneus ventricosus genome elucidates the spidroin gene catalogue.</title>
        <authorList>
            <person name="Kono N."/>
            <person name="Nakamura H."/>
            <person name="Ohtoshi R."/>
            <person name="Moran D.A.P."/>
            <person name="Shinohara A."/>
            <person name="Yoshida Y."/>
            <person name="Fujiwara M."/>
            <person name="Mori M."/>
            <person name="Tomita M."/>
            <person name="Arakawa K."/>
        </authorList>
    </citation>
    <scope>NUCLEOTIDE SEQUENCE [LARGE SCALE GENOMIC DNA]</scope>
</reference>
<dbReference type="AlphaFoldDB" id="A0A4Y2UTN9"/>
<comment type="caution">
    <text evidence="1">The sequence shown here is derived from an EMBL/GenBank/DDBJ whole genome shotgun (WGS) entry which is preliminary data.</text>
</comment>
<evidence type="ECO:0000313" key="1">
    <source>
        <dbReference type="EMBL" id="GBO15484.1"/>
    </source>
</evidence>
<organism evidence="1 2">
    <name type="scientific">Araneus ventricosus</name>
    <name type="common">Orbweaver spider</name>
    <name type="synonym">Epeira ventricosa</name>
    <dbReference type="NCBI Taxonomy" id="182803"/>
    <lineage>
        <taxon>Eukaryota</taxon>
        <taxon>Metazoa</taxon>
        <taxon>Ecdysozoa</taxon>
        <taxon>Arthropoda</taxon>
        <taxon>Chelicerata</taxon>
        <taxon>Arachnida</taxon>
        <taxon>Araneae</taxon>
        <taxon>Araneomorphae</taxon>
        <taxon>Entelegynae</taxon>
        <taxon>Araneoidea</taxon>
        <taxon>Araneidae</taxon>
        <taxon>Araneus</taxon>
    </lineage>
</organism>
<evidence type="ECO:0000313" key="2">
    <source>
        <dbReference type="Proteomes" id="UP000499080"/>
    </source>
</evidence>
<gene>
    <name evidence="1" type="ORF">AVEN_137727_1</name>
</gene>